<dbReference type="OrthoDB" id="3935714at2759"/>
<gene>
    <name evidence="1" type="ORF">MPH_11249</name>
</gene>
<evidence type="ECO:0000313" key="2">
    <source>
        <dbReference type="Proteomes" id="UP000007129"/>
    </source>
</evidence>
<comment type="caution">
    <text evidence="1">The sequence shown here is derived from an EMBL/GenBank/DDBJ whole genome shotgun (WGS) entry which is preliminary data.</text>
</comment>
<dbReference type="HOGENOM" id="CLU_423871_0_0_1"/>
<proteinExistence type="predicted"/>
<dbReference type="Proteomes" id="UP000007129">
    <property type="component" value="Unassembled WGS sequence"/>
</dbReference>
<dbReference type="AlphaFoldDB" id="K2S4U1"/>
<dbReference type="STRING" id="1126212.K2S4U1"/>
<dbReference type="VEuPathDB" id="FungiDB:MPH_11249"/>
<accession>K2S4U1</accession>
<name>K2S4U1_MACPH</name>
<evidence type="ECO:0000313" key="1">
    <source>
        <dbReference type="EMBL" id="EKG11755.1"/>
    </source>
</evidence>
<protein>
    <submittedName>
        <fullName evidence="1">Uncharacterized protein</fullName>
    </submittedName>
</protein>
<sequence>MSGVFSFDEMRELALAFPNASAHAFPSTEQETRLIPSLSGDGFLRSDVLLQKLNEAIESEGEGRLPLSQLATSFDIAKDELAILVKEPNAELLLSTDMQNVVSKAEADRLQENLKELVEGQVLYAAGVAIANNLALESIYKLISMNRYGAKGDDENIPRLALHPETNDPREIRKAIIFSPSHLEDIVAEARAAFQEAQEAGVAESVPQDGVLPTPFLQLIVNRLGSSFDGRYNISEGTVDFTPTSCLQRQREEKLEGLIDGTIPSCSLQWFVDLMPEQYPDISSAERYIRTNHAEDILIFFDTAVSKTWHENVTQDLLKILEEKSLVNVSDPFQDLSPDAAREAAAKAHTDMLSTIRAIDESSIICEGFFPYLIHTNLFNRIQSTFTAAVRAHATHLWTHSSPTTPESDLPSASTLDLPTILSPAATTLSLPPPLLPILLRCSCDGNAKSTFTSTIATLESQSDAALATFWHDRVSSRFELYALGATSIPDAKLRAALCDLLRDYVIRDLVPDAAQRAESKNLIRSARARRSVRKLGAALAEPGVTRTGGEQAVVAVRACLGRFAAKMDVPGVGAEEIAQRKEALVKEMVRGMQKDADAPRLFLTLVVVLWARRGEGVVYATGKFAPKVVRLLKAEGVLAEEQLEKVEALKDLAKAGGVGDQEREEMRRLALEAWQV</sequence>
<dbReference type="InParanoid" id="K2S4U1"/>
<organism evidence="1 2">
    <name type="scientific">Macrophomina phaseolina (strain MS6)</name>
    <name type="common">Charcoal rot fungus</name>
    <dbReference type="NCBI Taxonomy" id="1126212"/>
    <lineage>
        <taxon>Eukaryota</taxon>
        <taxon>Fungi</taxon>
        <taxon>Dikarya</taxon>
        <taxon>Ascomycota</taxon>
        <taxon>Pezizomycotina</taxon>
        <taxon>Dothideomycetes</taxon>
        <taxon>Dothideomycetes incertae sedis</taxon>
        <taxon>Botryosphaeriales</taxon>
        <taxon>Botryosphaeriaceae</taxon>
        <taxon>Macrophomina</taxon>
    </lineage>
</organism>
<dbReference type="EMBL" id="AHHD01000467">
    <property type="protein sequence ID" value="EKG11755.1"/>
    <property type="molecule type" value="Genomic_DNA"/>
</dbReference>
<reference evidence="1 2" key="1">
    <citation type="journal article" date="2012" name="BMC Genomics">
        <title>Tools to kill: Genome of one of the most destructive plant pathogenic fungi Macrophomina phaseolina.</title>
        <authorList>
            <person name="Islam M.S."/>
            <person name="Haque M.S."/>
            <person name="Islam M.M."/>
            <person name="Emdad E.M."/>
            <person name="Halim A."/>
            <person name="Hossen Q.M.M."/>
            <person name="Hossain M.Z."/>
            <person name="Ahmed B."/>
            <person name="Rahim S."/>
            <person name="Rahman M.S."/>
            <person name="Alam M.M."/>
            <person name="Hou S."/>
            <person name="Wan X."/>
            <person name="Saito J.A."/>
            <person name="Alam M."/>
        </authorList>
    </citation>
    <scope>NUCLEOTIDE SEQUENCE [LARGE SCALE GENOMIC DNA]</scope>
    <source>
        <strain evidence="1 2">MS6</strain>
    </source>
</reference>
<dbReference type="eggNOG" id="ENOG502SX33">
    <property type="taxonomic scope" value="Eukaryota"/>
</dbReference>